<dbReference type="SUPFAM" id="SSF103473">
    <property type="entry name" value="MFS general substrate transporter"/>
    <property type="match status" value="1"/>
</dbReference>
<feature type="transmembrane region" description="Helical" evidence="9">
    <location>
        <begin position="105"/>
        <end position="123"/>
    </location>
</feature>
<keyword evidence="11" id="KW-1185">Reference proteome</keyword>
<dbReference type="InterPro" id="IPR036259">
    <property type="entry name" value="MFS_trans_sf"/>
</dbReference>
<feature type="transmembrane region" description="Helical" evidence="9">
    <location>
        <begin position="265"/>
        <end position="281"/>
    </location>
</feature>
<evidence type="ECO:0000256" key="6">
    <source>
        <dbReference type="ARBA" id="ARBA00022989"/>
    </source>
</evidence>
<comment type="subcellular location">
    <subcellularLocation>
        <location evidence="1">Cell membrane</location>
        <topology evidence="1">Multi-pass membrane protein</topology>
    </subcellularLocation>
</comment>
<feature type="transmembrane region" description="Helical" evidence="9">
    <location>
        <begin position="52"/>
        <end position="71"/>
    </location>
</feature>
<dbReference type="AlphaFoldDB" id="A0A219B8Q5"/>
<dbReference type="GO" id="GO:0006857">
    <property type="term" value="P:oligopeptide transport"/>
    <property type="evidence" value="ECO:0007669"/>
    <property type="project" value="InterPro"/>
</dbReference>
<evidence type="ECO:0000256" key="4">
    <source>
        <dbReference type="ARBA" id="ARBA00022692"/>
    </source>
</evidence>
<evidence type="ECO:0000313" key="11">
    <source>
        <dbReference type="Proteomes" id="UP000198462"/>
    </source>
</evidence>
<feature type="transmembrane region" description="Helical" evidence="9">
    <location>
        <begin position="216"/>
        <end position="235"/>
    </location>
</feature>
<dbReference type="NCBIfam" id="TIGR00924">
    <property type="entry name" value="yjdL_sub1_fam"/>
    <property type="match status" value="1"/>
</dbReference>
<dbReference type="GO" id="GO:1904680">
    <property type="term" value="F:peptide transmembrane transporter activity"/>
    <property type="evidence" value="ECO:0007669"/>
    <property type="project" value="InterPro"/>
</dbReference>
<evidence type="ECO:0000256" key="8">
    <source>
        <dbReference type="SAM" id="MobiDB-lite"/>
    </source>
</evidence>
<dbReference type="Proteomes" id="UP000198462">
    <property type="component" value="Unassembled WGS sequence"/>
</dbReference>
<dbReference type="GO" id="GO:0005886">
    <property type="term" value="C:plasma membrane"/>
    <property type="evidence" value="ECO:0007669"/>
    <property type="project" value="UniProtKB-SubCell"/>
</dbReference>
<dbReference type="PROSITE" id="PS01022">
    <property type="entry name" value="PTR2_1"/>
    <property type="match status" value="1"/>
</dbReference>
<evidence type="ECO:0000256" key="2">
    <source>
        <dbReference type="ARBA" id="ARBA00022448"/>
    </source>
</evidence>
<keyword evidence="5" id="KW-0653">Protein transport</keyword>
<evidence type="ECO:0000256" key="3">
    <source>
        <dbReference type="ARBA" id="ARBA00022475"/>
    </source>
</evidence>
<feature type="transmembrane region" description="Helical" evidence="9">
    <location>
        <begin position="439"/>
        <end position="460"/>
    </location>
</feature>
<sequence length="476" mass="51356">MTPASVPAARVASSSPSPLPAADRSEARSGRGFFGHPVGLGFIVFTEAWERFSFYGMQALLVLYMTGYLFLPEHSEKVAGFDAFRSVMHGVFGDLSPQALATQTFGIYVGLVYFAPVLGGLLGDRWLGRRQAVSLGAIFMCVGHFMMAFDVVFLAALAALIIGSGLLKGNLAAQVGDLYARDDQRRDAGFSLYNMAINVGAFLAPLACGTLGELYGWHYGFGLAGIGMALSLAIYRSGTRHLPDNRAAATDAPVAGLQPGDGRRIMAVLVILVITALYWTVQTQVWNTYPLWVQDRVMRDFGWFEMPVTWFQSLDSLAVLVLAPPVIWFWQRQAKRRTAPSDLAKIAFGCAVFAGACLMLVAGEILAGSARVAIIWPILFHFVCAIGFLYVGPVAMALTSRVAPPSVNAMMVSCYYLGIFVGGFGSGFLGRFFERMDAAYFWLLHAAVVGSGAVLLILLARPLHRAMRGQNGDAGA</sequence>
<keyword evidence="7 9" id="KW-0472">Membrane</keyword>
<dbReference type="InterPro" id="IPR050171">
    <property type="entry name" value="MFS_Transporters"/>
</dbReference>
<dbReference type="PANTHER" id="PTHR23517:SF15">
    <property type="entry name" value="PROTON-DEPENDENT OLIGOPEPTIDE FAMILY TRANSPORT PROTEIN"/>
    <property type="match status" value="1"/>
</dbReference>
<evidence type="ECO:0000256" key="1">
    <source>
        <dbReference type="ARBA" id="ARBA00004651"/>
    </source>
</evidence>
<dbReference type="Pfam" id="PF00854">
    <property type="entry name" value="PTR2"/>
    <property type="match status" value="2"/>
</dbReference>
<feature type="transmembrane region" description="Helical" evidence="9">
    <location>
        <begin position="374"/>
        <end position="398"/>
    </location>
</feature>
<keyword evidence="6 9" id="KW-1133">Transmembrane helix</keyword>
<feature type="transmembrane region" description="Helical" evidence="9">
    <location>
        <begin position="410"/>
        <end position="433"/>
    </location>
</feature>
<dbReference type="InterPro" id="IPR018456">
    <property type="entry name" value="PTR2_symporter_CS"/>
</dbReference>
<keyword evidence="4 9" id="KW-0812">Transmembrane</keyword>
<dbReference type="InterPro" id="IPR005279">
    <property type="entry name" value="Dipep/tripep_permease"/>
</dbReference>
<feature type="transmembrane region" description="Helical" evidence="9">
    <location>
        <begin position="135"/>
        <end position="162"/>
    </location>
</feature>
<feature type="region of interest" description="Disordered" evidence="8">
    <location>
        <begin position="1"/>
        <end position="24"/>
    </location>
</feature>
<feature type="transmembrane region" description="Helical" evidence="9">
    <location>
        <begin position="342"/>
        <end position="362"/>
    </location>
</feature>
<reference evidence="11" key="1">
    <citation type="submission" date="2017-05" db="EMBL/GenBank/DDBJ databases">
        <authorList>
            <person name="Lin X."/>
        </authorList>
    </citation>
    <scope>NUCLEOTIDE SEQUENCE [LARGE SCALE GENOMIC DNA]</scope>
    <source>
        <strain evidence="11">JLT2012</strain>
    </source>
</reference>
<accession>A0A219B8Q5</accession>
<dbReference type="OrthoDB" id="9772725at2"/>
<dbReference type="PANTHER" id="PTHR23517">
    <property type="entry name" value="RESISTANCE PROTEIN MDTM, PUTATIVE-RELATED-RELATED"/>
    <property type="match status" value="1"/>
</dbReference>
<organism evidence="10 11">
    <name type="scientific">Pacificimonas flava</name>
    <dbReference type="NCBI Taxonomy" id="1234595"/>
    <lineage>
        <taxon>Bacteria</taxon>
        <taxon>Pseudomonadati</taxon>
        <taxon>Pseudomonadota</taxon>
        <taxon>Alphaproteobacteria</taxon>
        <taxon>Sphingomonadales</taxon>
        <taxon>Sphingosinicellaceae</taxon>
        <taxon>Pacificimonas</taxon>
    </lineage>
</organism>
<evidence type="ECO:0000313" key="10">
    <source>
        <dbReference type="EMBL" id="OWV34772.1"/>
    </source>
</evidence>
<gene>
    <name evidence="10" type="ORF">B5C34_12415</name>
</gene>
<proteinExistence type="predicted"/>
<keyword evidence="5" id="KW-0571">Peptide transport</keyword>
<comment type="caution">
    <text evidence="10">The sequence shown here is derived from an EMBL/GenBank/DDBJ whole genome shotgun (WGS) entry which is preliminary data.</text>
</comment>
<dbReference type="CDD" id="cd17346">
    <property type="entry name" value="MFS_DtpA_like"/>
    <property type="match status" value="1"/>
</dbReference>
<dbReference type="Gene3D" id="1.20.1250.20">
    <property type="entry name" value="MFS general substrate transporter like domains"/>
    <property type="match status" value="2"/>
</dbReference>
<dbReference type="InterPro" id="IPR000109">
    <property type="entry name" value="POT_fam"/>
</dbReference>
<evidence type="ECO:0000256" key="5">
    <source>
        <dbReference type="ARBA" id="ARBA00022856"/>
    </source>
</evidence>
<evidence type="ECO:0000256" key="7">
    <source>
        <dbReference type="ARBA" id="ARBA00023136"/>
    </source>
</evidence>
<keyword evidence="3" id="KW-1003">Cell membrane</keyword>
<keyword evidence="2" id="KW-0813">Transport</keyword>
<name>A0A219B8Q5_9SPHN</name>
<feature type="compositionally biased region" description="Low complexity" evidence="8">
    <location>
        <begin position="1"/>
        <end position="22"/>
    </location>
</feature>
<dbReference type="EMBL" id="NFZT01000001">
    <property type="protein sequence ID" value="OWV34772.1"/>
    <property type="molecule type" value="Genomic_DNA"/>
</dbReference>
<feature type="transmembrane region" description="Helical" evidence="9">
    <location>
        <begin position="310"/>
        <end position="330"/>
    </location>
</feature>
<evidence type="ECO:0000256" key="9">
    <source>
        <dbReference type="SAM" id="Phobius"/>
    </source>
</evidence>
<protein>
    <submittedName>
        <fullName evidence="10">MFS transporter</fullName>
    </submittedName>
</protein>